<dbReference type="AlphaFoldDB" id="A0A8H4P5X0"/>
<gene>
    <name evidence="2" type="ORF">FALBO_14801</name>
</gene>
<feature type="compositionally biased region" description="Basic and acidic residues" evidence="1">
    <location>
        <begin position="49"/>
        <end position="60"/>
    </location>
</feature>
<keyword evidence="3" id="KW-1185">Reference proteome</keyword>
<evidence type="ECO:0000313" key="2">
    <source>
        <dbReference type="EMBL" id="KAF4458463.1"/>
    </source>
</evidence>
<feature type="region of interest" description="Disordered" evidence="1">
    <location>
        <begin position="1"/>
        <end position="80"/>
    </location>
</feature>
<evidence type="ECO:0000313" key="3">
    <source>
        <dbReference type="Proteomes" id="UP000554235"/>
    </source>
</evidence>
<feature type="compositionally biased region" description="Basic and acidic residues" evidence="1">
    <location>
        <begin position="10"/>
        <end position="21"/>
    </location>
</feature>
<dbReference type="EMBL" id="JAADYS010002449">
    <property type="protein sequence ID" value="KAF4458463.1"/>
    <property type="molecule type" value="Genomic_DNA"/>
</dbReference>
<feature type="compositionally biased region" description="Basic residues" evidence="1">
    <location>
        <begin position="61"/>
        <end position="72"/>
    </location>
</feature>
<name>A0A8H4P5X0_9HYPO</name>
<reference evidence="2 3" key="1">
    <citation type="submission" date="2020-01" db="EMBL/GenBank/DDBJ databases">
        <title>Identification and distribution of gene clusters putatively required for synthesis of sphingolipid metabolism inhibitors in phylogenetically diverse species of the filamentous fungus Fusarium.</title>
        <authorList>
            <person name="Kim H.-S."/>
            <person name="Busman M."/>
            <person name="Brown D.W."/>
            <person name="Divon H."/>
            <person name="Uhlig S."/>
            <person name="Proctor R.H."/>
        </authorList>
    </citation>
    <scope>NUCLEOTIDE SEQUENCE [LARGE SCALE GENOMIC DNA]</scope>
    <source>
        <strain evidence="2 3">NRRL 20459</strain>
    </source>
</reference>
<proteinExistence type="predicted"/>
<comment type="caution">
    <text evidence="2">The sequence shown here is derived from an EMBL/GenBank/DDBJ whole genome shotgun (WGS) entry which is preliminary data.</text>
</comment>
<organism evidence="2 3">
    <name type="scientific">Fusarium albosuccineum</name>
    <dbReference type="NCBI Taxonomy" id="1237068"/>
    <lineage>
        <taxon>Eukaryota</taxon>
        <taxon>Fungi</taxon>
        <taxon>Dikarya</taxon>
        <taxon>Ascomycota</taxon>
        <taxon>Pezizomycotina</taxon>
        <taxon>Sordariomycetes</taxon>
        <taxon>Hypocreomycetidae</taxon>
        <taxon>Hypocreales</taxon>
        <taxon>Nectriaceae</taxon>
        <taxon>Fusarium</taxon>
        <taxon>Fusarium decemcellulare species complex</taxon>
    </lineage>
</organism>
<sequence>MVHIPATEGTPRDKAGKEKAAAPRTTAKSTPDDTLLEGTPLSDAVQDLQQERARGRGKPENKRRKKKPKTRANSKSEEESDPWFWGFFEGLGGDNGDGDWGTHSECRRVLLAPSSSSAATCHLVYQGLSQCQGHISDCCTTIS</sequence>
<dbReference type="Proteomes" id="UP000554235">
    <property type="component" value="Unassembled WGS sequence"/>
</dbReference>
<protein>
    <submittedName>
        <fullName evidence="2">Uncharacterized protein</fullName>
    </submittedName>
</protein>
<evidence type="ECO:0000256" key="1">
    <source>
        <dbReference type="SAM" id="MobiDB-lite"/>
    </source>
</evidence>
<accession>A0A8H4P5X0</accession>